<accession>A0A4R3KD40</accession>
<dbReference type="RefSeq" id="WP_132769481.1">
    <property type="nucleotide sequence ID" value="NZ_SMAB01000014.1"/>
</dbReference>
<dbReference type="EMBL" id="SMAB01000014">
    <property type="protein sequence ID" value="TCS81048.1"/>
    <property type="molecule type" value="Genomic_DNA"/>
</dbReference>
<gene>
    <name evidence="1" type="ORF">EDD72_11425</name>
</gene>
<keyword evidence="2" id="KW-1185">Reference proteome</keyword>
<evidence type="ECO:0000313" key="2">
    <source>
        <dbReference type="Proteomes" id="UP000295788"/>
    </source>
</evidence>
<organism evidence="1 2">
    <name type="scientific">Tepidibacillus fermentans</name>
    <dbReference type="NCBI Taxonomy" id="1281767"/>
    <lineage>
        <taxon>Bacteria</taxon>
        <taxon>Bacillati</taxon>
        <taxon>Bacillota</taxon>
        <taxon>Bacilli</taxon>
        <taxon>Bacillales</taxon>
        <taxon>Bacillaceae</taxon>
        <taxon>Tepidibacillus</taxon>
    </lineage>
</organism>
<proteinExistence type="predicted"/>
<name>A0A4R3KD40_9BACI</name>
<dbReference type="OrthoDB" id="165822at2"/>
<reference evidence="1 2" key="1">
    <citation type="submission" date="2019-03" db="EMBL/GenBank/DDBJ databases">
        <title>Genomic Encyclopedia of Type Strains, Phase IV (KMG-IV): sequencing the most valuable type-strain genomes for metagenomic binning, comparative biology and taxonomic classification.</title>
        <authorList>
            <person name="Goeker M."/>
        </authorList>
    </citation>
    <scope>NUCLEOTIDE SEQUENCE [LARGE SCALE GENOMIC DNA]</scope>
    <source>
        <strain evidence="1 2">DSM 23802</strain>
    </source>
</reference>
<evidence type="ECO:0000313" key="1">
    <source>
        <dbReference type="EMBL" id="TCS81048.1"/>
    </source>
</evidence>
<comment type="caution">
    <text evidence="1">The sequence shown here is derived from an EMBL/GenBank/DDBJ whole genome shotgun (WGS) entry which is preliminary data.</text>
</comment>
<dbReference type="AlphaFoldDB" id="A0A4R3KD40"/>
<protein>
    <submittedName>
        <fullName evidence="1">Uncharacterized protein</fullName>
    </submittedName>
</protein>
<sequence length="74" mass="8631">MRKICMTFQENTDIKVGDKIIVKLPHETIEREFTVIKLDHSLKNLPVIEYQGKELLIDRSMILISYSPSNNVDQ</sequence>
<dbReference type="Proteomes" id="UP000295788">
    <property type="component" value="Unassembled WGS sequence"/>
</dbReference>